<reference evidence="1 2" key="1">
    <citation type="submission" date="2016-10" db="EMBL/GenBank/DDBJ databases">
        <authorList>
            <person name="de Groot N.N."/>
        </authorList>
    </citation>
    <scope>NUCLEOTIDE SEQUENCE [LARGE SCALE GENOMIC DNA]</scope>
    <source>
        <strain evidence="1 2">MT12</strain>
    </source>
</reference>
<protein>
    <submittedName>
        <fullName evidence="1">Uncharacterized protein</fullName>
    </submittedName>
</protein>
<proteinExistence type="predicted"/>
<evidence type="ECO:0000313" key="2">
    <source>
        <dbReference type="Proteomes" id="UP000198992"/>
    </source>
</evidence>
<dbReference type="EMBL" id="FNTH01000001">
    <property type="protein sequence ID" value="SEC20836.1"/>
    <property type="molecule type" value="Genomic_DNA"/>
</dbReference>
<dbReference type="Proteomes" id="UP000198992">
    <property type="component" value="Unassembled WGS sequence"/>
</dbReference>
<accession>A0A1H4QMH3</accession>
<gene>
    <name evidence="1" type="ORF">SAMN05444164_1289</name>
</gene>
<name>A0A1H4QMH3_9BRAD</name>
<evidence type="ECO:0000313" key="1">
    <source>
        <dbReference type="EMBL" id="SEC20836.1"/>
    </source>
</evidence>
<organism evidence="1 2">
    <name type="scientific">Bradyrhizobium erythrophlei</name>
    <dbReference type="NCBI Taxonomy" id="1437360"/>
    <lineage>
        <taxon>Bacteria</taxon>
        <taxon>Pseudomonadati</taxon>
        <taxon>Pseudomonadota</taxon>
        <taxon>Alphaproteobacteria</taxon>
        <taxon>Hyphomicrobiales</taxon>
        <taxon>Nitrobacteraceae</taxon>
        <taxon>Bradyrhizobium</taxon>
    </lineage>
</organism>
<sequence>MALAACTRESICTTSRIHQQTEKNSVPLKEVLTQRWQCAQRAAPIKSALRSRVDARNAATADIGICQRCRKRLYCRHFLNSHSSDRRATVIVLSRKPWRKAARRVRRVAIFGNEKIFVGKTAFASFEVTGTGFANESQLRRFGVEGVSATVEGGCEARSRRVHACATTPMVTAREHDPAGSCAKDNIIVLFVQMPSLDFKSSLTAFGFALPPDDFIT</sequence>
<dbReference type="AlphaFoldDB" id="A0A1H4QMH3"/>